<dbReference type="GO" id="GO:0016987">
    <property type="term" value="F:sigma factor activity"/>
    <property type="evidence" value="ECO:0007669"/>
    <property type="project" value="UniProtKB-KW"/>
</dbReference>
<keyword evidence="9" id="KW-1185">Reference proteome</keyword>
<sequence>MDDPGDEQLAAEFAEHRAVLVGAAYRVVGSMVDAEDVVQETWLRWAAADRSDVRDVRAYLIRITSRLALNRLRQQKSRREQYVGPWLPEPIAAAPAGDDPAAVAELADSVSMAMLVVLETLTPLERAAFVLREVFELPFSEIGDTLGRSEAAVRQLAHRAREHVHARQPRQQVDKARHTEVTSQFLAAAWSGDLDQVVSLLAPDVVLVSDGGGKRKAALRPLLGADKVARWLLGIFQNDVQAMALEVRAAEVNGEQAFIAYDGDEVDSVAFMELDNANAICQIYVVRNPDKLLAIPAKGAVT</sequence>
<feature type="domain" description="RNA polymerase sigma-70 region 2" evidence="6">
    <location>
        <begin position="14"/>
        <end position="77"/>
    </location>
</feature>
<evidence type="ECO:0000313" key="8">
    <source>
        <dbReference type="EMBL" id="QNE17891.1"/>
    </source>
</evidence>
<dbReference type="InterPro" id="IPR013324">
    <property type="entry name" value="RNA_pol_sigma_r3/r4-like"/>
</dbReference>
<dbReference type="EMBL" id="CP043661">
    <property type="protein sequence ID" value="QNE17891.1"/>
    <property type="molecule type" value="Genomic_DNA"/>
</dbReference>
<dbReference type="NCBIfam" id="TIGR02937">
    <property type="entry name" value="sigma70-ECF"/>
    <property type="match status" value="1"/>
</dbReference>
<dbReference type="Gene3D" id="1.10.10.10">
    <property type="entry name" value="Winged helix-like DNA-binding domain superfamily/Winged helix DNA-binding domain"/>
    <property type="match status" value="1"/>
</dbReference>
<proteinExistence type="inferred from homology"/>
<dbReference type="InterPro" id="IPR013249">
    <property type="entry name" value="RNA_pol_sigma70_r4_t2"/>
</dbReference>
<dbReference type="NCBIfam" id="NF007214">
    <property type="entry name" value="PRK09636.1"/>
    <property type="match status" value="1"/>
</dbReference>
<dbReference type="Proteomes" id="UP000515563">
    <property type="component" value="Chromosome"/>
</dbReference>
<dbReference type="SUPFAM" id="SSF88659">
    <property type="entry name" value="Sigma3 and sigma4 domains of RNA polymerase sigma factors"/>
    <property type="match status" value="1"/>
</dbReference>
<dbReference type="Gene3D" id="3.10.450.50">
    <property type="match status" value="1"/>
</dbReference>
<dbReference type="SUPFAM" id="SSF88946">
    <property type="entry name" value="Sigma2 domain of RNA polymerase sigma factors"/>
    <property type="match status" value="1"/>
</dbReference>
<evidence type="ECO:0000256" key="3">
    <source>
        <dbReference type="ARBA" id="ARBA00023015"/>
    </source>
</evidence>
<dbReference type="KEGG" id="kqi:F1D05_08280"/>
<dbReference type="NCBIfam" id="TIGR02957">
    <property type="entry name" value="SigX4"/>
    <property type="match status" value="1"/>
</dbReference>
<dbReference type="CDD" id="cd06171">
    <property type="entry name" value="Sigma70_r4"/>
    <property type="match status" value="1"/>
</dbReference>
<dbReference type="Gene3D" id="1.10.1740.10">
    <property type="match status" value="1"/>
</dbReference>
<organism evidence="8 9">
    <name type="scientific">Kribbella qitaiheensis</name>
    <dbReference type="NCBI Taxonomy" id="1544730"/>
    <lineage>
        <taxon>Bacteria</taxon>
        <taxon>Bacillati</taxon>
        <taxon>Actinomycetota</taxon>
        <taxon>Actinomycetes</taxon>
        <taxon>Propionibacteriales</taxon>
        <taxon>Kribbellaceae</taxon>
        <taxon>Kribbella</taxon>
    </lineage>
</organism>
<dbReference type="InterPro" id="IPR036388">
    <property type="entry name" value="WH-like_DNA-bd_sf"/>
</dbReference>
<evidence type="ECO:0000256" key="2">
    <source>
        <dbReference type="ARBA" id="ARBA00011344"/>
    </source>
</evidence>
<dbReference type="RefSeq" id="WP_185446722.1">
    <property type="nucleotide sequence ID" value="NZ_CP043661.1"/>
</dbReference>
<gene>
    <name evidence="8" type="ORF">F1D05_08280</name>
</gene>
<accession>A0A7G6WV76</accession>
<dbReference type="GO" id="GO:0006352">
    <property type="term" value="P:DNA-templated transcription initiation"/>
    <property type="evidence" value="ECO:0007669"/>
    <property type="project" value="InterPro"/>
</dbReference>
<evidence type="ECO:0000256" key="5">
    <source>
        <dbReference type="ARBA" id="ARBA00023163"/>
    </source>
</evidence>
<dbReference type="AlphaFoldDB" id="A0A7G6WV76"/>
<evidence type="ECO:0000259" key="6">
    <source>
        <dbReference type="Pfam" id="PF04542"/>
    </source>
</evidence>
<comment type="subunit">
    <text evidence="2">Interacts transiently with the RNA polymerase catalytic core formed by RpoA, RpoB, RpoC and RpoZ (2 alpha, 1 beta, 1 beta' and 1 omega subunit) to form the RNA polymerase holoenzyme that can initiate transcription.</text>
</comment>
<dbReference type="PANTHER" id="PTHR30173:SF36">
    <property type="entry name" value="ECF RNA POLYMERASE SIGMA FACTOR SIGJ"/>
    <property type="match status" value="1"/>
</dbReference>
<dbReference type="PANTHER" id="PTHR30173">
    <property type="entry name" value="SIGMA 19 FACTOR"/>
    <property type="match status" value="1"/>
</dbReference>
<name>A0A7G6WV76_9ACTN</name>
<dbReference type="GO" id="GO:0003677">
    <property type="term" value="F:DNA binding"/>
    <property type="evidence" value="ECO:0007669"/>
    <property type="project" value="InterPro"/>
</dbReference>
<evidence type="ECO:0000256" key="1">
    <source>
        <dbReference type="ARBA" id="ARBA00010641"/>
    </source>
</evidence>
<keyword evidence="5" id="KW-0804">Transcription</keyword>
<reference evidence="8 9" key="2">
    <citation type="journal article" date="2020" name="Microbiol. Resour. Announc.">
        <title>Antarctic desert soil bacteria exhibit high novel natural product potential, evaluated through long-read genome sequencing and comparative genomics.</title>
        <authorList>
            <person name="Benaud N."/>
            <person name="Edwards R.J."/>
            <person name="Amos T.G."/>
            <person name="D'Agostino P.M."/>
            <person name="Gutierrez-Chavez C."/>
            <person name="Montgomery K."/>
            <person name="Nicetic I."/>
            <person name="Ferrari B.C."/>
        </authorList>
    </citation>
    <scope>NUCLEOTIDE SEQUENCE [LARGE SCALE GENOMIC DNA]</scope>
    <source>
        <strain evidence="8 9">SPB151</strain>
    </source>
</reference>
<reference evidence="9" key="1">
    <citation type="submission" date="2019-09" db="EMBL/GenBank/DDBJ databases">
        <title>Antimicrobial potential of Antarctic Bacteria.</title>
        <authorList>
            <person name="Benaud N."/>
            <person name="Edwards R.J."/>
            <person name="Ferrari B.C."/>
        </authorList>
    </citation>
    <scope>NUCLEOTIDE SEQUENCE [LARGE SCALE GENOMIC DNA]</scope>
    <source>
        <strain evidence="9">SPB151</strain>
    </source>
</reference>
<feature type="domain" description="RNA polymerase sigma factor 70 region 4 type 2" evidence="7">
    <location>
        <begin position="113"/>
        <end position="163"/>
    </location>
</feature>
<keyword evidence="3" id="KW-0805">Transcription regulation</keyword>
<dbReference type="Pfam" id="PF04542">
    <property type="entry name" value="Sigma70_r2"/>
    <property type="match status" value="1"/>
</dbReference>
<dbReference type="InterPro" id="IPR013325">
    <property type="entry name" value="RNA_pol_sigma_r2"/>
</dbReference>
<dbReference type="InterPro" id="IPR052704">
    <property type="entry name" value="ECF_Sigma-70_Domain"/>
</dbReference>
<evidence type="ECO:0000256" key="4">
    <source>
        <dbReference type="ARBA" id="ARBA00023082"/>
    </source>
</evidence>
<dbReference type="InterPro" id="IPR014303">
    <property type="entry name" value="RNA_pol_sigma-70_ECF"/>
</dbReference>
<keyword evidence="4" id="KW-0731">Sigma factor</keyword>
<dbReference type="InterPro" id="IPR007627">
    <property type="entry name" value="RNA_pol_sigma70_r2"/>
</dbReference>
<comment type="similarity">
    <text evidence="1">Belongs to the sigma-70 factor family. ECF subfamily.</text>
</comment>
<evidence type="ECO:0000259" key="7">
    <source>
        <dbReference type="Pfam" id="PF08281"/>
    </source>
</evidence>
<dbReference type="InterPro" id="IPR014284">
    <property type="entry name" value="RNA_pol_sigma-70_dom"/>
</dbReference>
<dbReference type="Pfam" id="PF08281">
    <property type="entry name" value="Sigma70_r4_2"/>
    <property type="match status" value="1"/>
</dbReference>
<protein>
    <submittedName>
        <fullName evidence="8">RNA polymerase sigma-70 factor</fullName>
    </submittedName>
</protein>
<dbReference type="InterPro" id="IPR032710">
    <property type="entry name" value="NTF2-like_dom_sf"/>
</dbReference>
<dbReference type="SUPFAM" id="SSF54427">
    <property type="entry name" value="NTF2-like"/>
    <property type="match status" value="1"/>
</dbReference>
<evidence type="ECO:0000313" key="9">
    <source>
        <dbReference type="Proteomes" id="UP000515563"/>
    </source>
</evidence>